<dbReference type="Pfam" id="PF00916">
    <property type="entry name" value="Sulfate_transp"/>
    <property type="match status" value="1"/>
</dbReference>
<dbReference type="Proteomes" id="UP000711488">
    <property type="component" value="Unassembled WGS sequence"/>
</dbReference>
<dbReference type="AlphaFoldDB" id="A0A6A0GWI1"/>
<organism evidence="7">
    <name type="scientific">Hyalella azteca</name>
    <name type="common">Amphipod</name>
    <dbReference type="NCBI Taxonomy" id="294128"/>
    <lineage>
        <taxon>Eukaryota</taxon>
        <taxon>Metazoa</taxon>
        <taxon>Ecdysozoa</taxon>
        <taxon>Arthropoda</taxon>
        <taxon>Crustacea</taxon>
        <taxon>Multicrustacea</taxon>
        <taxon>Malacostraca</taxon>
        <taxon>Eumalacostraca</taxon>
        <taxon>Peracarida</taxon>
        <taxon>Amphipoda</taxon>
        <taxon>Senticaudata</taxon>
        <taxon>Talitrida</taxon>
        <taxon>Talitroidea</taxon>
        <taxon>Hyalellidae</taxon>
        <taxon>Hyalella</taxon>
    </lineage>
</organism>
<evidence type="ECO:0000256" key="4">
    <source>
        <dbReference type="ARBA" id="ARBA00023136"/>
    </source>
</evidence>
<dbReference type="EMBL" id="JQDR03012479">
    <property type="protein sequence ID" value="KAA0191177.1"/>
    <property type="molecule type" value="Genomic_DNA"/>
</dbReference>
<feature type="domain" description="SLC26A/SulP transporter" evidence="6">
    <location>
        <begin position="2"/>
        <end position="208"/>
    </location>
</feature>
<gene>
    <name evidence="7" type="ORF">HAZT_HAZT001904</name>
</gene>
<reference evidence="7" key="2">
    <citation type="journal article" date="2018" name="Environ. Sci. Technol.">
        <title>The Toxicogenome of Hyalella azteca: A Model for Sediment Ecotoxicology and Evolutionary Toxicology.</title>
        <authorList>
            <person name="Poynton H.C."/>
            <person name="Hasenbein S."/>
            <person name="Benoit J.B."/>
            <person name="Sepulveda M.S."/>
            <person name="Poelchau M.F."/>
            <person name="Hughes D.S.T."/>
            <person name="Murali S.C."/>
            <person name="Chen S."/>
            <person name="Glastad K.M."/>
            <person name="Goodisman M.A.D."/>
            <person name="Werren J.H."/>
            <person name="Vineis J.H."/>
            <person name="Bowen J.L."/>
            <person name="Friedrich M."/>
            <person name="Jones J."/>
            <person name="Robertson H.M."/>
            <person name="Feyereisen R."/>
            <person name="Mechler-Hickson A."/>
            <person name="Mathers N."/>
            <person name="Lee C.E."/>
            <person name="Colbourne J.K."/>
            <person name="Biales A."/>
            <person name="Johnston J.S."/>
            <person name="Wellborn G.A."/>
            <person name="Rosendale A.J."/>
            <person name="Cridge A.G."/>
            <person name="Munoz-Torres M.C."/>
            <person name="Bain P.A."/>
            <person name="Manny A.R."/>
            <person name="Major K.M."/>
            <person name="Lambert F.N."/>
            <person name="Vulpe C.D."/>
            <person name="Tuck P."/>
            <person name="Blalock B.J."/>
            <person name="Lin Y.Y."/>
            <person name="Smith M.E."/>
            <person name="Ochoa-Acuna H."/>
            <person name="Chen M.M."/>
            <person name="Childers C.P."/>
            <person name="Qu J."/>
            <person name="Dugan S."/>
            <person name="Lee S.L."/>
            <person name="Chao H."/>
            <person name="Dinh H."/>
            <person name="Han Y."/>
            <person name="Doddapaneni H."/>
            <person name="Worley K.C."/>
            <person name="Muzny D.M."/>
            <person name="Gibbs R.A."/>
            <person name="Richards S."/>
        </authorList>
    </citation>
    <scope>NUCLEOTIDE SEQUENCE</scope>
    <source>
        <strain evidence="7">HAZT.00-mixed</strain>
        <tissue evidence="7">Whole organism</tissue>
    </source>
</reference>
<keyword evidence="4 5" id="KW-0472">Membrane</keyword>
<feature type="transmembrane region" description="Helical" evidence="5">
    <location>
        <begin position="159"/>
        <end position="182"/>
    </location>
</feature>
<name>A0A6A0GWI1_HYAAZ</name>
<comment type="subcellular location">
    <subcellularLocation>
        <location evidence="1">Membrane</location>
        <topology evidence="1">Multi-pass membrane protein</topology>
    </subcellularLocation>
</comment>
<dbReference type="GO" id="GO:0016020">
    <property type="term" value="C:membrane"/>
    <property type="evidence" value="ECO:0007669"/>
    <property type="project" value="UniProtKB-SubCell"/>
</dbReference>
<sequence>MIFGSCKDVTIGPTAIMSIMTHEYLKELDCGEGETVGPTQVAIMLTLITGIVILLATVMRIGFLVTFIGRTVISAFTSAAAITIATSQVKGLLGLSFEAEGFIPTWKAIFQHISETRYQDAVLGIVCCITLLLLKSIRELKAATPREGDSSKQRILKKAIFFVSVGRNAIIVIISTSLAYGLRESEPFKITGDITAGFPKVSVPSFKVTCNNGTEVLHFTDIASRVSIGLFILPLIAPASGICGDTVSRRELPANTVYATRHFVCFAALDRARPSGRRHCFPYYSLANFRFGNCNRGCYGNHRDLLDLPLDSSVV</sequence>
<feature type="non-terminal residue" evidence="7">
    <location>
        <position position="315"/>
    </location>
</feature>
<feature type="transmembrane region" description="Helical" evidence="5">
    <location>
        <begin position="41"/>
        <end position="59"/>
    </location>
</feature>
<comment type="caution">
    <text evidence="7">The sequence shown here is derived from an EMBL/GenBank/DDBJ whole genome shotgun (WGS) entry which is preliminary data.</text>
</comment>
<accession>A0A6A0GWI1</accession>
<dbReference type="PANTHER" id="PTHR11814">
    <property type="entry name" value="SULFATE TRANSPORTER"/>
    <property type="match status" value="1"/>
</dbReference>
<reference evidence="7" key="1">
    <citation type="submission" date="2014-08" db="EMBL/GenBank/DDBJ databases">
        <authorList>
            <person name="Murali S."/>
            <person name="Richards S."/>
            <person name="Bandaranaike D."/>
            <person name="Bellair M."/>
            <person name="Blankenburg K."/>
            <person name="Chao H."/>
            <person name="Dinh H."/>
            <person name="Doddapaneni H."/>
            <person name="Dugan-Rocha S."/>
            <person name="Elkadiri S."/>
            <person name="Gnanaolivu R."/>
            <person name="Hughes D."/>
            <person name="Lee S."/>
            <person name="Li M."/>
            <person name="Ming W."/>
            <person name="Munidasa M."/>
            <person name="Muniz J."/>
            <person name="Nguyen L."/>
            <person name="Osuji N."/>
            <person name="Pu L.-L."/>
            <person name="Puazo M."/>
            <person name="Skinner E."/>
            <person name="Qu C."/>
            <person name="Quiroz J."/>
            <person name="Raj R."/>
            <person name="Weissenberger G."/>
            <person name="Xin Y."/>
            <person name="Zou X."/>
            <person name="Han Y."/>
            <person name="Worley K."/>
            <person name="Muzny D."/>
            <person name="Gibbs R."/>
        </authorList>
    </citation>
    <scope>NUCLEOTIDE SEQUENCE</scope>
    <source>
        <strain evidence="7">HAZT.00-mixed</strain>
        <tissue evidence="7">Whole organism</tissue>
    </source>
</reference>
<dbReference type="InterPro" id="IPR001902">
    <property type="entry name" value="SLC26A/SulP_fam"/>
</dbReference>
<feature type="transmembrane region" description="Helical" evidence="5">
    <location>
        <begin position="71"/>
        <end position="89"/>
    </location>
</feature>
<feature type="transmembrane region" description="Helical" evidence="5">
    <location>
        <begin position="121"/>
        <end position="138"/>
    </location>
</feature>
<reference evidence="7" key="3">
    <citation type="submission" date="2019-06" db="EMBL/GenBank/DDBJ databases">
        <authorList>
            <person name="Poynton C."/>
            <person name="Hasenbein S."/>
            <person name="Benoit J.B."/>
            <person name="Sepulveda M.S."/>
            <person name="Poelchau M.F."/>
            <person name="Murali S.C."/>
            <person name="Chen S."/>
            <person name="Glastad K.M."/>
            <person name="Werren J.H."/>
            <person name="Vineis J.H."/>
            <person name="Bowen J.L."/>
            <person name="Friedrich M."/>
            <person name="Jones J."/>
            <person name="Robertson H.M."/>
            <person name="Feyereisen R."/>
            <person name="Mechler-Hickson A."/>
            <person name="Mathers N."/>
            <person name="Lee C.E."/>
            <person name="Colbourne J.K."/>
            <person name="Biales A."/>
            <person name="Johnston J.S."/>
            <person name="Wellborn G.A."/>
            <person name="Rosendale A.J."/>
            <person name="Cridge A.G."/>
            <person name="Munoz-Torres M.C."/>
            <person name="Bain P.A."/>
            <person name="Manny A.R."/>
            <person name="Major K.M."/>
            <person name="Lambert F.N."/>
            <person name="Vulpe C.D."/>
            <person name="Tuck P."/>
            <person name="Blalock B.J."/>
            <person name="Lin Y.-Y."/>
            <person name="Smith M.E."/>
            <person name="Ochoa-Acuna H."/>
            <person name="Chen M.-J.M."/>
            <person name="Childers C.P."/>
            <person name="Qu J."/>
            <person name="Dugan S."/>
            <person name="Lee S.L."/>
            <person name="Chao H."/>
            <person name="Dinh H."/>
            <person name="Han Y."/>
            <person name="Doddapaneni H."/>
            <person name="Worley K.C."/>
            <person name="Muzny D.M."/>
            <person name="Gibbs R.A."/>
            <person name="Richards S."/>
        </authorList>
    </citation>
    <scope>NUCLEOTIDE SEQUENCE</scope>
    <source>
        <strain evidence="7">HAZT.00-mixed</strain>
        <tissue evidence="7">Whole organism</tissue>
    </source>
</reference>
<evidence type="ECO:0000256" key="1">
    <source>
        <dbReference type="ARBA" id="ARBA00004141"/>
    </source>
</evidence>
<evidence type="ECO:0000256" key="3">
    <source>
        <dbReference type="ARBA" id="ARBA00022989"/>
    </source>
</evidence>
<evidence type="ECO:0000256" key="2">
    <source>
        <dbReference type="ARBA" id="ARBA00022692"/>
    </source>
</evidence>
<evidence type="ECO:0000259" key="6">
    <source>
        <dbReference type="Pfam" id="PF00916"/>
    </source>
</evidence>
<keyword evidence="2 5" id="KW-0812">Transmembrane</keyword>
<protein>
    <recommendedName>
        <fullName evidence="6">SLC26A/SulP transporter domain-containing protein</fullName>
    </recommendedName>
</protein>
<dbReference type="GO" id="GO:0055085">
    <property type="term" value="P:transmembrane transport"/>
    <property type="evidence" value="ECO:0007669"/>
    <property type="project" value="InterPro"/>
</dbReference>
<evidence type="ECO:0000313" key="7">
    <source>
        <dbReference type="EMBL" id="KAA0191177.1"/>
    </source>
</evidence>
<keyword evidence="3 5" id="KW-1133">Transmembrane helix</keyword>
<evidence type="ECO:0000256" key="5">
    <source>
        <dbReference type="SAM" id="Phobius"/>
    </source>
</evidence>
<dbReference type="InterPro" id="IPR011547">
    <property type="entry name" value="SLC26A/SulP_dom"/>
</dbReference>
<proteinExistence type="predicted"/>
<dbReference type="OrthoDB" id="288203at2759"/>